<protein>
    <submittedName>
        <fullName evidence="1">Uncharacterized protein</fullName>
    </submittedName>
</protein>
<dbReference type="AlphaFoldDB" id="A0AAV1R7G3"/>
<keyword evidence="2" id="KW-1185">Reference proteome</keyword>
<reference evidence="1 2" key="1">
    <citation type="submission" date="2024-01" db="EMBL/GenBank/DDBJ databases">
        <authorList>
            <person name="Waweru B."/>
        </authorList>
    </citation>
    <scope>NUCLEOTIDE SEQUENCE [LARGE SCALE GENOMIC DNA]</scope>
</reference>
<gene>
    <name evidence="1" type="ORF">DCAF_LOCUS6457</name>
</gene>
<dbReference type="EMBL" id="CAWUPB010000903">
    <property type="protein sequence ID" value="CAK7328724.1"/>
    <property type="molecule type" value="Genomic_DNA"/>
</dbReference>
<proteinExistence type="predicted"/>
<accession>A0AAV1R7G3</accession>
<evidence type="ECO:0000313" key="1">
    <source>
        <dbReference type="EMBL" id="CAK7328724.1"/>
    </source>
</evidence>
<comment type="caution">
    <text evidence="1">The sequence shown here is derived from an EMBL/GenBank/DDBJ whole genome shotgun (WGS) entry which is preliminary data.</text>
</comment>
<dbReference type="Proteomes" id="UP001314170">
    <property type="component" value="Unassembled WGS sequence"/>
</dbReference>
<organism evidence="1 2">
    <name type="scientific">Dovyalis caffra</name>
    <dbReference type="NCBI Taxonomy" id="77055"/>
    <lineage>
        <taxon>Eukaryota</taxon>
        <taxon>Viridiplantae</taxon>
        <taxon>Streptophyta</taxon>
        <taxon>Embryophyta</taxon>
        <taxon>Tracheophyta</taxon>
        <taxon>Spermatophyta</taxon>
        <taxon>Magnoliopsida</taxon>
        <taxon>eudicotyledons</taxon>
        <taxon>Gunneridae</taxon>
        <taxon>Pentapetalae</taxon>
        <taxon>rosids</taxon>
        <taxon>fabids</taxon>
        <taxon>Malpighiales</taxon>
        <taxon>Salicaceae</taxon>
        <taxon>Flacourtieae</taxon>
        <taxon>Dovyalis</taxon>
    </lineage>
</organism>
<evidence type="ECO:0000313" key="2">
    <source>
        <dbReference type="Proteomes" id="UP001314170"/>
    </source>
</evidence>
<name>A0AAV1R7G3_9ROSI</name>
<sequence length="88" mass="10176">MHHGTLSSMKHHRGGHHNRRIRAVITLFTALAKRYTPNKELLKIFNKKDLEKKLGHNRSSEDPPGSENFFLCQCRIGRREESGRAVDI</sequence>